<dbReference type="EMBL" id="QGLE01000003">
    <property type="protein sequence ID" value="PWR24537.1"/>
    <property type="molecule type" value="Genomic_DNA"/>
</dbReference>
<keyword evidence="3" id="KW-1185">Reference proteome</keyword>
<proteinExistence type="predicted"/>
<dbReference type="RefSeq" id="WP_109904064.1">
    <property type="nucleotide sequence ID" value="NZ_QGLE01000003.1"/>
</dbReference>
<comment type="caution">
    <text evidence="2">The sequence shown here is derived from an EMBL/GenBank/DDBJ whole genome shotgun (WGS) entry which is preliminary data.</text>
</comment>
<dbReference type="AlphaFoldDB" id="A0A317EBU8"/>
<evidence type="ECO:0000313" key="2">
    <source>
        <dbReference type="EMBL" id="PWR24537.1"/>
    </source>
</evidence>
<feature type="region of interest" description="Disordered" evidence="1">
    <location>
        <begin position="69"/>
        <end position="96"/>
    </location>
</feature>
<dbReference type="OrthoDB" id="7220345at2"/>
<sequence>MVARIEDIGRLPGWPRMLSREQAAAYLGVSAGTFDREVAAGQWPQPLERGRRKTWDRFALDRMLDGRMGVASTASAREDDDLDRELSEWKRSRGKG</sequence>
<gene>
    <name evidence="2" type="ORF">DKG74_06955</name>
</gene>
<feature type="compositionally biased region" description="Basic and acidic residues" evidence="1">
    <location>
        <begin position="84"/>
        <end position="96"/>
    </location>
</feature>
<protein>
    <submittedName>
        <fullName evidence="2">Uncharacterized protein</fullName>
    </submittedName>
</protein>
<evidence type="ECO:0000256" key="1">
    <source>
        <dbReference type="SAM" id="MobiDB-lite"/>
    </source>
</evidence>
<name>A0A317EBU8_9PROT</name>
<reference evidence="2 3" key="1">
    <citation type="submission" date="2018-05" db="EMBL/GenBank/DDBJ databases">
        <title>Zavarzinia sp. HR-AS.</title>
        <authorList>
            <person name="Lee Y."/>
            <person name="Jeon C.O."/>
        </authorList>
    </citation>
    <scope>NUCLEOTIDE SEQUENCE [LARGE SCALE GENOMIC DNA]</scope>
    <source>
        <strain evidence="2 3">HR-AS</strain>
    </source>
</reference>
<organism evidence="2 3">
    <name type="scientific">Zavarzinia aquatilis</name>
    <dbReference type="NCBI Taxonomy" id="2211142"/>
    <lineage>
        <taxon>Bacteria</taxon>
        <taxon>Pseudomonadati</taxon>
        <taxon>Pseudomonadota</taxon>
        <taxon>Alphaproteobacteria</taxon>
        <taxon>Rhodospirillales</taxon>
        <taxon>Zavarziniaceae</taxon>
        <taxon>Zavarzinia</taxon>
    </lineage>
</organism>
<evidence type="ECO:0000313" key="3">
    <source>
        <dbReference type="Proteomes" id="UP000245461"/>
    </source>
</evidence>
<accession>A0A317EBU8</accession>
<dbReference type="Proteomes" id="UP000245461">
    <property type="component" value="Unassembled WGS sequence"/>
</dbReference>